<protein>
    <recommendedName>
        <fullName evidence="6">Ribosomal RNA-processing protein 42</fullName>
    </recommendedName>
</protein>
<dbReference type="AlphaFoldDB" id="A0A7E4WE07"/>
<keyword evidence="4" id="KW-0963">Cytoplasm</keyword>
<keyword evidence="8" id="KW-1185">Reference proteome</keyword>
<accession>A0A7E4WE07</accession>
<dbReference type="GO" id="GO:0035925">
    <property type="term" value="F:mRNA 3'-UTR AU-rich region binding"/>
    <property type="evidence" value="ECO:0007669"/>
    <property type="project" value="TreeGrafter"/>
</dbReference>
<evidence type="ECO:0000256" key="6">
    <source>
        <dbReference type="ARBA" id="ARBA00042523"/>
    </source>
</evidence>
<dbReference type="GO" id="GO:0000176">
    <property type="term" value="C:nuclear exosome (RNase complex)"/>
    <property type="evidence" value="ECO:0007669"/>
    <property type="project" value="TreeGrafter"/>
</dbReference>
<sequence>MDIDLSETEKVYTVDGIHQGLRADGRSLMDFRPVIVEFDVLPNTHGSARVRVGGTDLLAAVKLSMRQVKDTTDFSNRVDFYVTCSAVASPNFAGKQGDECAHRVASMLRKAYRNDLIIPELNKLKLSNDRYFQTKVDILILKYDGNALDAASMAAKAALSDMKFVVPTMIARDGGKTVPQLPDKARSQVQGLDVATAPVIVTLNTVGDSIFVDADLHEEQCVGSVVHVGIIPQEDQPDKMETDDDEDCYITLLKNTRPQTFHQEKFNDLLGAGVEAAKELNRAIMQRIEEHRREPVKKSMMHPRLETFMR</sequence>
<dbReference type="Proteomes" id="UP000492821">
    <property type="component" value="Unassembled WGS sequence"/>
</dbReference>
<dbReference type="InterPro" id="IPR020568">
    <property type="entry name" value="Ribosomal_Su5_D2-typ_SF"/>
</dbReference>
<dbReference type="Pfam" id="PF01138">
    <property type="entry name" value="RNase_PH"/>
    <property type="match status" value="1"/>
</dbReference>
<dbReference type="InterPro" id="IPR050590">
    <property type="entry name" value="Exosome_comp_Rrp42_subfam"/>
</dbReference>
<evidence type="ECO:0000259" key="7">
    <source>
        <dbReference type="Pfam" id="PF01138"/>
    </source>
</evidence>
<dbReference type="SUPFAM" id="SSF55666">
    <property type="entry name" value="Ribonuclease PH domain 2-like"/>
    <property type="match status" value="1"/>
</dbReference>
<evidence type="ECO:0000256" key="3">
    <source>
        <dbReference type="ARBA" id="ARBA00006678"/>
    </source>
</evidence>
<dbReference type="PANTHER" id="PTHR11097">
    <property type="entry name" value="EXOSOME COMPLEX EXONUCLEASE RIBOSOMAL RNA PROCESSING PROTEIN"/>
    <property type="match status" value="1"/>
</dbReference>
<dbReference type="GO" id="GO:0071038">
    <property type="term" value="P:TRAMP-dependent tRNA surveillance pathway"/>
    <property type="evidence" value="ECO:0007669"/>
    <property type="project" value="TreeGrafter"/>
</dbReference>
<dbReference type="PANTHER" id="PTHR11097:SF8">
    <property type="entry name" value="EXOSOME COMPLEX COMPONENT RRP42"/>
    <property type="match status" value="1"/>
</dbReference>
<dbReference type="GO" id="GO:0000467">
    <property type="term" value="P:exonucleolytic trimming to generate mature 3'-end of 5.8S rRNA from tricistronic rRNA transcript (SSU-rRNA, 5.8S rRNA, LSU-rRNA)"/>
    <property type="evidence" value="ECO:0007669"/>
    <property type="project" value="TreeGrafter"/>
</dbReference>
<dbReference type="Gene3D" id="3.30.230.70">
    <property type="entry name" value="GHMP Kinase, N-terminal domain"/>
    <property type="match status" value="1"/>
</dbReference>
<dbReference type="InterPro" id="IPR001247">
    <property type="entry name" value="ExoRNase_PH_dom1"/>
</dbReference>
<proteinExistence type="inferred from homology"/>
<comment type="subcellular location">
    <subcellularLocation>
        <location evidence="1">Cytoplasm</location>
    </subcellularLocation>
    <subcellularLocation>
        <location evidence="2">Nucleus</location>
        <location evidence="2">Nucleolus</location>
    </subcellularLocation>
</comment>
<dbReference type="WBParaSite" id="Pan_g9811.t1">
    <property type="protein sequence ID" value="Pan_g9811.t1"/>
    <property type="gene ID" value="Pan_g9811"/>
</dbReference>
<comment type="similarity">
    <text evidence="3">Belongs to the RNase PH family.</text>
</comment>
<dbReference type="InterPro" id="IPR036345">
    <property type="entry name" value="ExoRNase_PH_dom2_sf"/>
</dbReference>
<evidence type="ECO:0000313" key="8">
    <source>
        <dbReference type="Proteomes" id="UP000492821"/>
    </source>
</evidence>
<evidence type="ECO:0000313" key="9">
    <source>
        <dbReference type="WBParaSite" id="Pan_g9811.t1"/>
    </source>
</evidence>
<evidence type="ECO:0000256" key="1">
    <source>
        <dbReference type="ARBA" id="ARBA00004496"/>
    </source>
</evidence>
<dbReference type="GO" id="GO:0034473">
    <property type="term" value="P:U1 snRNA 3'-end processing"/>
    <property type="evidence" value="ECO:0007669"/>
    <property type="project" value="TreeGrafter"/>
</dbReference>
<dbReference type="InterPro" id="IPR027408">
    <property type="entry name" value="PNPase/RNase_PH_dom_sf"/>
</dbReference>
<dbReference type="GO" id="GO:0000177">
    <property type="term" value="C:cytoplasmic exosome (RNase complex)"/>
    <property type="evidence" value="ECO:0007669"/>
    <property type="project" value="TreeGrafter"/>
</dbReference>
<organism evidence="8 9">
    <name type="scientific">Panagrellus redivivus</name>
    <name type="common">Microworm</name>
    <dbReference type="NCBI Taxonomy" id="6233"/>
    <lineage>
        <taxon>Eukaryota</taxon>
        <taxon>Metazoa</taxon>
        <taxon>Ecdysozoa</taxon>
        <taxon>Nematoda</taxon>
        <taxon>Chromadorea</taxon>
        <taxon>Rhabditida</taxon>
        <taxon>Tylenchina</taxon>
        <taxon>Panagrolaimomorpha</taxon>
        <taxon>Panagrolaimoidea</taxon>
        <taxon>Panagrolaimidae</taxon>
        <taxon>Panagrellus</taxon>
    </lineage>
</organism>
<evidence type="ECO:0000256" key="2">
    <source>
        <dbReference type="ARBA" id="ARBA00004604"/>
    </source>
</evidence>
<dbReference type="GO" id="GO:0034476">
    <property type="term" value="P:U5 snRNA 3'-end processing"/>
    <property type="evidence" value="ECO:0007669"/>
    <property type="project" value="TreeGrafter"/>
</dbReference>
<evidence type="ECO:0000256" key="4">
    <source>
        <dbReference type="ARBA" id="ARBA00022490"/>
    </source>
</evidence>
<dbReference type="GO" id="GO:0071035">
    <property type="term" value="P:nuclear polyadenylation-dependent rRNA catabolic process"/>
    <property type="evidence" value="ECO:0007669"/>
    <property type="project" value="TreeGrafter"/>
</dbReference>
<reference evidence="8" key="1">
    <citation type="journal article" date="2013" name="Genetics">
        <title>The draft genome and transcriptome of Panagrellus redivivus are shaped by the harsh demands of a free-living lifestyle.</title>
        <authorList>
            <person name="Srinivasan J."/>
            <person name="Dillman A.R."/>
            <person name="Macchietto M.G."/>
            <person name="Heikkinen L."/>
            <person name="Lakso M."/>
            <person name="Fracchia K.M."/>
            <person name="Antoshechkin I."/>
            <person name="Mortazavi A."/>
            <person name="Wong G."/>
            <person name="Sternberg P.W."/>
        </authorList>
    </citation>
    <scope>NUCLEOTIDE SEQUENCE [LARGE SCALE GENOMIC DNA]</scope>
    <source>
        <strain evidence="8">MT8872</strain>
    </source>
</reference>
<dbReference type="SUPFAM" id="SSF54211">
    <property type="entry name" value="Ribosomal protein S5 domain 2-like"/>
    <property type="match status" value="1"/>
</dbReference>
<dbReference type="GO" id="GO:0034475">
    <property type="term" value="P:U4 snRNA 3'-end processing"/>
    <property type="evidence" value="ECO:0007669"/>
    <property type="project" value="TreeGrafter"/>
</dbReference>
<keyword evidence="5" id="KW-0271">Exosome</keyword>
<evidence type="ECO:0000256" key="5">
    <source>
        <dbReference type="ARBA" id="ARBA00022835"/>
    </source>
</evidence>
<dbReference type="GO" id="GO:0016075">
    <property type="term" value="P:rRNA catabolic process"/>
    <property type="evidence" value="ECO:0007669"/>
    <property type="project" value="TreeGrafter"/>
</dbReference>
<dbReference type="GO" id="GO:0005730">
    <property type="term" value="C:nucleolus"/>
    <property type="evidence" value="ECO:0007669"/>
    <property type="project" value="UniProtKB-SubCell"/>
</dbReference>
<dbReference type="GO" id="GO:0071028">
    <property type="term" value="P:nuclear mRNA surveillance"/>
    <property type="evidence" value="ECO:0007669"/>
    <property type="project" value="TreeGrafter"/>
</dbReference>
<feature type="domain" description="Exoribonuclease phosphorolytic" evidence="7">
    <location>
        <begin position="30"/>
        <end position="163"/>
    </location>
</feature>
<reference evidence="9" key="2">
    <citation type="submission" date="2020-10" db="UniProtKB">
        <authorList>
            <consortium name="WormBaseParasite"/>
        </authorList>
    </citation>
    <scope>IDENTIFICATION</scope>
</reference>
<name>A0A7E4WE07_PANRE</name>